<reference evidence="2 3" key="1">
    <citation type="submission" date="2016-05" db="EMBL/GenBank/DDBJ databases">
        <authorList>
            <person name="Lavstsen T."/>
            <person name="Jespersen J.S."/>
        </authorList>
    </citation>
    <scope>NUCLEOTIDE SEQUENCE [LARGE SCALE GENOMIC DNA]</scope>
    <source>
        <strain evidence="2 3">SM-5815</strain>
    </source>
</reference>
<comment type="caution">
    <text evidence="2">The sequence shown here is derived from an EMBL/GenBank/DDBJ whole genome shotgun (WGS) entry which is preliminary data.</text>
</comment>
<evidence type="ECO:0000259" key="1">
    <source>
        <dbReference type="Pfam" id="PF09356"/>
    </source>
</evidence>
<feature type="domain" description="Bacteriophage phiJL001 Gp84 C-terminal" evidence="1">
    <location>
        <begin position="177"/>
        <end position="251"/>
    </location>
</feature>
<gene>
    <name evidence="2" type="ORF">A7X83_05025</name>
</gene>
<proteinExistence type="predicted"/>
<evidence type="ECO:0000313" key="2">
    <source>
        <dbReference type="EMBL" id="PZS94342.1"/>
    </source>
</evidence>
<dbReference type="Pfam" id="PF09356">
    <property type="entry name" value="Phage_BR0599"/>
    <property type="match status" value="1"/>
</dbReference>
<sequence length="260" mass="28554">MSLFSRHVELYEFGRGSQRWRYTSSDSAEVYDSQQFSPVAIKRGRLGQSAQEARSNLELTVPLSLPLASVLRPFAPTERITVRWRRVRKSDGVIRDTWNGVLSDFNERQNDLVLTCQSNIGAAATNGLRRCWQGPCPFALFDEDCGLNAEAFRVDGVLSAASTQTVTSNAFATKPDGWFVGGFIKWKRGAATEYRFVVGHVGPVLTLLTAAPLAAGELVSAYPGCGHALSVCHEKFNNSLNFGGQHTIPKKNPFGPDPIF</sequence>
<dbReference type="RefSeq" id="WP_049397708.1">
    <property type="nucleotide sequence ID" value="NZ_JVTA01000346.1"/>
</dbReference>
<accession>A0A2W6KGL1</accession>
<protein>
    <recommendedName>
        <fullName evidence="1">Bacteriophage phiJL001 Gp84 C-terminal domain-containing protein</fullName>
    </recommendedName>
</protein>
<name>A0A2W6KGL1_STEMA</name>
<dbReference type="AlphaFoldDB" id="A0A2W6KGL1"/>
<dbReference type="EMBL" id="LXXM01000101">
    <property type="protein sequence ID" value="PZS94342.1"/>
    <property type="molecule type" value="Genomic_DNA"/>
</dbReference>
<organism evidence="2 3">
    <name type="scientific">Stenotrophomonas maltophilia</name>
    <name type="common">Pseudomonas maltophilia</name>
    <name type="synonym">Xanthomonas maltophilia</name>
    <dbReference type="NCBI Taxonomy" id="40324"/>
    <lineage>
        <taxon>Bacteria</taxon>
        <taxon>Pseudomonadati</taxon>
        <taxon>Pseudomonadota</taxon>
        <taxon>Gammaproteobacteria</taxon>
        <taxon>Lysobacterales</taxon>
        <taxon>Lysobacteraceae</taxon>
        <taxon>Stenotrophomonas</taxon>
        <taxon>Stenotrophomonas maltophilia group</taxon>
    </lineage>
</organism>
<dbReference type="InterPro" id="IPR018964">
    <property type="entry name" value="Phage_phiJL001_Gp84_C"/>
</dbReference>
<evidence type="ECO:0000313" key="3">
    <source>
        <dbReference type="Proteomes" id="UP000249614"/>
    </source>
</evidence>
<dbReference type="Proteomes" id="UP000249614">
    <property type="component" value="Unassembled WGS sequence"/>
</dbReference>